<dbReference type="RefSeq" id="WP_014955808.1">
    <property type="nucleotide sequence ID" value="NC_018645.1"/>
</dbReference>
<dbReference type="InterPro" id="IPR003171">
    <property type="entry name" value="Mehydrof_redctse-like"/>
</dbReference>
<proteinExistence type="inferred from homology"/>
<comment type="pathway">
    <text evidence="2 9">One-carbon metabolism; tetrahydrofolate interconversion.</text>
</comment>
<dbReference type="GO" id="GO:0106312">
    <property type="term" value="F:methylenetetrahydrofolate reductase (NADH) activity"/>
    <property type="evidence" value="ECO:0007669"/>
    <property type="project" value="UniProtKB-EC"/>
</dbReference>
<dbReference type="GO" id="GO:0071949">
    <property type="term" value="F:FAD binding"/>
    <property type="evidence" value="ECO:0007669"/>
    <property type="project" value="TreeGrafter"/>
</dbReference>
<evidence type="ECO:0000256" key="4">
    <source>
        <dbReference type="ARBA" id="ARBA00022630"/>
    </source>
</evidence>
<sequence>MSFLFSDDNDFIITIEVVPPAGNDPTAILEKLCNLSGLRFHAFSVASNPVAKPRMSAMVFTHLVQQATLKPAILHCTVRDHNRLGLQSELWGAKALGIETVIAVTGDPSSSRAEESTSTVGDLNVFQLIALARESDLDIGAVLDFRPEVNGLKHEVKRLEQKVASGCRFIVTQPVYDEKTAKAIHTATQHLDVPVIMGILPLLSYKHAVFLHDKVDGIAVPKFLRQQIKTAENPVKTGVDQSRQMLELGKSYFSGACIMPPFDRFDILPDILSNF</sequence>
<gene>
    <name evidence="10" type="ordered locus">TOL2_C02810</name>
</gene>
<dbReference type="AlphaFoldDB" id="K0NCA9"/>
<evidence type="ECO:0000256" key="2">
    <source>
        <dbReference type="ARBA" id="ARBA00004777"/>
    </source>
</evidence>
<dbReference type="SUPFAM" id="SSF51730">
    <property type="entry name" value="FAD-linked oxidoreductase"/>
    <property type="match status" value="1"/>
</dbReference>
<evidence type="ECO:0000256" key="7">
    <source>
        <dbReference type="ARBA" id="ARBA00034478"/>
    </source>
</evidence>
<comment type="pathway">
    <text evidence="7">Amino-acid biosynthesis; L-methionine biosynthesis via de novo pathway.</text>
</comment>
<keyword evidence="11" id="KW-1185">Reference proteome</keyword>
<dbReference type="PANTHER" id="PTHR45754">
    <property type="entry name" value="METHYLENETETRAHYDROFOLATE REDUCTASE"/>
    <property type="match status" value="1"/>
</dbReference>
<evidence type="ECO:0000256" key="3">
    <source>
        <dbReference type="ARBA" id="ARBA00006743"/>
    </source>
</evidence>
<evidence type="ECO:0000256" key="9">
    <source>
        <dbReference type="RuleBase" id="RU003862"/>
    </source>
</evidence>
<dbReference type="Gene3D" id="3.20.20.220">
    <property type="match status" value="1"/>
</dbReference>
<comment type="cofactor">
    <cofactor evidence="1 9">
        <name>FAD</name>
        <dbReference type="ChEBI" id="CHEBI:57692"/>
    </cofactor>
</comment>
<organism evidence="10 11">
    <name type="scientific">Desulfobacula toluolica (strain DSM 7467 / Tol2)</name>
    <dbReference type="NCBI Taxonomy" id="651182"/>
    <lineage>
        <taxon>Bacteria</taxon>
        <taxon>Pseudomonadati</taxon>
        <taxon>Thermodesulfobacteriota</taxon>
        <taxon>Desulfobacteria</taxon>
        <taxon>Desulfobacterales</taxon>
        <taxon>Desulfobacteraceae</taxon>
        <taxon>Desulfobacula</taxon>
    </lineage>
</organism>
<reference evidence="10 11" key="1">
    <citation type="journal article" date="2013" name="Environ. Microbiol.">
        <title>Complete genome, catabolic sub-proteomes and key-metabolites of Desulfobacula toluolica Tol2, a marine, aromatic compound-degrading, sulfate-reducing bacterium.</title>
        <authorList>
            <person name="Wohlbrand L."/>
            <person name="Jacob J.H."/>
            <person name="Kube M."/>
            <person name="Mussmann M."/>
            <person name="Jarling R."/>
            <person name="Beck A."/>
            <person name="Amann R."/>
            <person name="Wilkes H."/>
            <person name="Reinhardt R."/>
            <person name="Rabus R."/>
        </authorList>
    </citation>
    <scope>NUCLEOTIDE SEQUENCE [LARGE SCALE GENOMIC DNA]</scope>
    <source>
        <strain evidence="11">DSM 7467 / Tol2</strain>
    </source>
</reference>
<comment type="similarity">
    <text evidence="3 9">Belongs to the methylenetetrahydrofolate reductase family.</text>
</comment>
<comment type="catalytic activity">
    <reaction evidence="8">
        <text>(6S)-5-methyl-5,6,7,8-tetrahydrofolate + NAD(+) = (6R)-5,10-methylene-5,6,7,8-tetrahydrofolate + NADH + H(+)</text>
        <dbReference type="Rhea" id="RHEA:19821"/>
        <dbReference type="ChEBI" id="CHEBI:15378"/>
        <dbReference type="ChEBI" id="CHEBI:15636"/>
        <dbReference type="ChEBI" id="CHEBI:18608"/>
        <dbReference type="ChEBI" id="CHEBI:57540"/>
        <dbReference type="ChEBI" id="CHEBI:57945"/>
        <dbReference type="EC" id="1.5.1.54"/>
    </reaction>
    <physiologicalReaction direction="right-to-left" evidence="8">
        <dbReference type="Rhea" id="RHEA:19823"/>
    </physiologicalReaction>
</comment>
<dbReference type="HOGENOM" id="CLU_057297_0_0_7"/>
<dbReference type="GO" id="GO:0005829">
    <property type="term" value="C:cytosol"/>
    <property type="evidence" value="ECO:0007669"/>
    <property type="project" value="TreeGrafter"/>
</dbReference>
<dbReference type="OrthoDB" id="9803687at2"/>
<protein>
    <recommendedName>
        <fullName evidence="9">Methylenetetrahydrofolate reductase</fullName>
    </recommendedName>
</protein>
<evidence type="ECO:0000256" key="6">
    <source>
        <dbReference type="ARBA" id="ARBA00023002"/>
    </source>
</evidence>
<evidence type="ECO:0000313" key="11">
    <source>
        <dbReference type="Proteomes" id="UP000007347"/>
    </source>
</evidence>
<dbReference type="EMBL" id="FO203503">
    <property type="protein sequence ID" value="CCK78451.1"/>
    <property type="molecule type" value="Genomic_DNA"/>
</dbReference>
<keyword evidence="6 9" id="KW-0560">Oxidoreductase</keyword>
<dbReference type="GO" id="GO:0009086">
    <property type="term" value="P:methionine biosynthetic process"/>
    <property type="evidence" value="ECO:0007669"/>
    <property type="project" value="TreeGrafter"/>
</dbReference>
<dbReference type="Pfam" id="PF02219">
    <property type="entry name" value="MTHFR"/>
    <property type="match status" value="1"/>
</dbReference>
<keyword evidence="4 9" id="KW-0285">Flavoprotein</keyword>
<evidence type="ECO:0000313" key="10">
    <source>
        <dbReference type="EMBL" id="CCK78451.1"/>
    </source>
</evidence>
<accession>K0NCA9</accession>
<dbReference type="UniPathway" id="UPA00193"/>
<dbReference type="PANTHER" id="PTHR45754:SF3">
    <property type="entry name" value="METHYLENETETRAHYDROFOLATE REDUCTASE (NADPH)"/>
    <property type="match status" value="1"/>
</dbReference>
<dbReference type="KEGG" id="dto:TOL2_C02810"/>
<keyword evidence="5 9" id="KW-0274">FAD</keyword>
<dbReference type="Proteomes" id="UP000007347">
    <property type="component" value="Chromosome"/>
</dbReference>
<dbReference type="STRING" id="651182.TOL2_C02810"/>
<evidence type="ECO:0000256" key="8">
    <source>
        <dbReference type="ARBA" id="ARBA00048628"/>
    </source>
</evidence>
<evidence type="ECO:0000256" key="5">
    <source>
        <dbReference type="ARBA" id="ARBA00022827"/>
    </source>
</evidence>
<name>K0NCA9_DESTT</name>
<evidence type="ECO:0000256" key="1">
    <source>
        <dbReference type="ARBA" id="ARBA00001974"/>
    </source>
</evidence>
<dbReference type="GO" id="GO:0035999">
    <property type="term" value="P:tetrahydrofolate interconversion"/>
    <property type="evidence" value="ECO:0007669"/>
    <property type="project" value="UniProtKB-UniPathway"/>
</dbReference>
<dbReference type="InterPro" id="IPR029041">
    <property type="entry name" value="FAD-linked_oxidoreductase-like"/>
</dbReference>